<dbReference type="NCBIfam" id="TIGR00254">
    <property type="entry name" value="GGDEF"/>
    <property type="match status" value="1"/>
</dbReference>
<dbReference type="PROSITE" id="PS50112">
    <property type="entry name" value="PAS"/>
    <property type="match status" value="2"/>
</dbReference>
<proteinExistence type="predicted"/>
<dbReference type="PROSITE" id="PS50887">
    <property type="entry name" value="GGDEF"/>
    <property type="match status" value="1"/>
</dbReference>
<feature type="domain" description="PAS" evidence="2">
    <location>
        <begin position="85"/>
        <end position="155"/>
    </location>
</feature>
<dbReference type="InterPro" id="IPR029787">
    <property type="entry name" value="Nucleotide_cyclase"/>
</dbReference>
<dbReference type="Pfam" id="PF08448">
    <property type="entry name" value="PAS_4"/>
    <property type="match status" value="2"/>
</dbReference>
<dbReference type="InterPro" id="IPR000700">
    <property type="entry name" value="PAS-assoc_C"/>
</dbReference>
<keyword evidence="1" id="KW-0812">Transmembrane</keyword>
<dbReference type="InterPro" id="IPR013656">
    <property type="entry name" value="PAS_4"/>
</dbReference>
<dbReference type="CDD" id="cd00130">
    <property type="entry name" value="PAS"/>
    <property type="match status" value="2"/>
</dbReference>
<feature type="transmembrane region" description="Helical" evidence="1">
    <location>
        <begin position="35"/>
        <end position="53"/>
    </location>
</feature>
<gene>
    <name evidence="5" type="ORF">AAW51_2675</name>
</gene>
<dbReference type="Gene3D" id="3.30.70.270">
    <property type="match status" value="1"/>
</dbReference>
<dbReference type="InterPro" id="IPR052155">
    <property type="entry name" value="Biofilm_reg_signaling"/>
</dbReference>
<keyword evidence="1" id="KW-1133">Transmembrane helix</keyword>
<dbReference type="OrthoDB" id="9813903at2"/>
<protein>
    <submittedName>
        <fullName evidence="5">Diguanylate cyclase</fullName>
    </submittedName>
</protein>
<keyword evidence="6" id="KW-1185">Reference proteome</keyword>
<dbReference type="InterPro" id="IPR043128">
    <property type="entry name" value="Rev_trsase/Diguanyl_cyclase"/>
</dbReference>
<feature type="domain" description="PAC" evidence="3">
    <location>
        <begin position="157"/>
        <end position="208"/>
    </location>
</feature>
<dbReference type="Proteomes" id="UP000035352">
    <property type="component" value="Chromosome"/>
</dbReference>
<name>A0A0G3BPU4_9BURK</name>
<dbReference type="PROSITE" id="PS50113">
    <property type="entry name" value="PAC"/>
    <property type="match status" value="1"/>
</dbReference>
<dbReference type="AlphaFoldDB" id="A0A0G3BPU4"/>
<accession>A0A0G3BPU4</accession>
<evidence type="ECO:0000313" key="6">
    <source>
        <dbReference type="Proteomes" id="UP000035352"/>
    </source>
</evidence>
<feature type="domain" description="GGDEF" evidence="4">
    <location>
        <begin position="364"/>
        <end position="498"/>
    </location>
</feature>
<dbReference type="InterPro" id="IPR000014">
    <property type="entry name" value="PAS"/>
</dbReference>
<dbReference type="RefSeq" id="WP_053013534.1">
    <property type="nucleotide sequence ID" value="NZ_CP011371.1"/>
</dbReference>
<reference evidence="5 6" key="1">
    <citation type="submission" date="2015-05" db="EMBL/GenBank/DDBJ databases">
        <authorList>
            <person name="Tang B."/>
            <person name="Yu Y."/>
        </authorList>
    </citation>
    <scope>NUCLEOTIDE SEQUENCE [LARGE SCALE GENOMIC DNA]</scope>
    <source>
        <strain evidence="5 6">DSM 7029</strain>
    </source>
</reference>
<evidence type="ECO:0000259" key="2">
    <source>
        <dbReference type="PROSITE" id="PS50112"/>
    </source>
</evidence>
<dbReference type="NCBIfam" id="TIGR00229">
    <property type="entry name" value="sensory_box"/>
    <property type="match status" value="2"/>
</dbReference>
<dbReference type="EMBL" id="CP011371">
    <property type="protein sequence ID" value="AKJ29366.1"/>
    <property type="molecule type" value="Genomic_DNA"/>
</dbReference>
<dbReference type="PANTHER" id="PTHR44757">
    <property type="entry name" value="DIGUANYLATE CYCLASE DGCP"/>
    <property type="match status" value="1"/>
</dbReference>
<organism evidence="5 6">
    <name type="scientific">Caldimonas brevitalea</name>
    <dbReference type="NCBI Taxonomy" id="413882"/>
    <lineage>
        <taxon>Bacteria</taxon>
        <taxon>Pseudomonadati</taxon>
        <taxon>Pseudomonadota</taxon>
        <taxon>Betaproteobacteria</taxon>
        <taxon>Burkholderiales</taxon>
        <taxon>Sphaerotilaceae</taxon>
        <taxon>Caldimonas</taxon>
    </lineage>
</organism>
<dbReference type="STRING" id="413882.AAW51_2675"/>
<dbReference type="Gene3D" id="3.30.450.20">
    <property type="entry name" value="PAS domain"/>
    <property type="match status" value="2"/>
</dbReference>
<dbReference type="Pfam" id="PF00990">
    <property type="entry name" value="GGDEF"/>
    <property type="match status" value="1"/>
</dbReference>
<dbReference type="InterPro" id="IPR000160">
    <property type="entry name" value="GGDEF_dom"/>
</dbReference>
<dbReference type="FunFam" id="3.30.70.270:FF:000001">
    <property type="entry name" value="Diguanylate cyclase domain protein"/>
    <property type="match status" value="1"/>
</dbReference>
<dbReference type="InterPro" id="IPR001610">
    <property type="entry name" value="PAC"/>
</dbReference>
<dbReference type="KEGG" id="pbh:AAW51_2675"/>
<dbReference type="SUPFAM" id="SSF55785">
    <property type="entry name" value="PYP-like sensor domain (PAS domain)"/>
    <property type="match status" value="2"/>
</dbReference>
<evidence type="ECO:0000259" key="3">
    <source>
        <dbReference type="PROSITE" id="PS50113"/>
    </source>
</evidence>
<keyword evidence="1" id="KW-0472">Membrane</keyword>
<evidence type="ECO:0000313" key="5">
    <source>
        <dbReference type="EMBL" id="AKJ29366.1"/>
    </source>
</evidence>
<sequence length="504" mass="55085">MYSSPRFRVCFLIAWLCSLAPLTWRWLDTPVSGPLGWLPVVAPALGLLGLVLAGRGAAARGHQALQALQDEQAALKQSLQQSREAERRWRTMVDALPAQIAHLDAEERTLFANRRVGEVYGYPPEQMLGGRLREFIGEREYAILEPQVRAAQAGQAVSFEHAVPRPDGTRYAQVDYIPERDEQGQVQGLFLMVSDITQRKRAELAHAESEARLRTLTSNLPMLISYLDRDMVVRFANGTFEQWFGVPASKVVGRQVGVALGPALMEQCGASLERARQGERVTLEHTAQSRLGLLHLHATYVPQLGPDGSVTGIYTLSTDVTAMKESQRQLNQLAMMDTLTALPNRRSFHDRLQATMARVQASGSQAALMILDVDHFKSINDSLGHAAGDTVLKAFGACVQATVRPTDLVARLGGDEFVVILEDLHDGCDAAPVAGKIVEAVRHLQLDLDGTSLRITTSVGVAVLDGRAQTEAQLMARADAALYQAKKAGRDRFHIVIEAPAPIA</sequence>
<dbReference type="SMART" id="SM00091">
    <property type="entry name" value="PAS"/>
    <property type="match status" value="2"/>
</dbReference>
<evidence type="ECO:0000259" key="4">
    <source>
        <dbReference type="PROSITE" id="PS50887"/>
    </source>
</evidence>
<dbReference type="CDD" id="cd01949">
    <property type="entry name" value="GGDEF"/>
    <property type="match status" value="1"/>
</dbReference>
<dbReference type="InterPro" id="IPR035965">
    <property type="entry name" value="PAS-like_dom_sf"/>
</dbReference>
<dbReference type="PANTHER" id="PTHR44757:SF2">
    <property type="entry name" value="BIOFILM ARCHITECTURE MAINTENANCE PROTEIN MBAA"/>
    <property type="match status" value="1"/>
</dbReference>
<evidence type="ECO:0000256" key="1">
    <source>
        <dbReference type="SAM" id="Phobius"/>
    </source>
</evidence>
<dbReference type="GO" id="GO:0003824">
    <property type="term" value="F:catalytic activity"/>
    <property type="evidence" value="ECO:0007669"/>
    <property type="project" value="UniProtKB-ARBA"/>
</dbReference>
<dbReference type="SUPFAM" id="SSF55073">
    <property type="entry name" value="Nucleotide cyclase"/>
    <property type="match status" value="1"/>
</dbReference>
<dbReference type="SMART" id="SM00086">
    <property type="entry name" value="PAC"/>
    <property type="match status" value="1"/>
</dbReference>
<feature type="domain" description="PAS" evidence="2">
    <location>
        <begin position="209"/>
        <end position="279"/>
    </location>
</feature>
<dbReference type="SMART" id="SM00267">
    <property type="entry name" value="GGDEF"/>
    <property type="match status" value="1"/>
</dbReference>